<feature type="compositionally biased region" description="Polar residues" evidence="1">
    <location>
        <begin position="534"/>
        <end position="572"/>
    </location>
</feature>
<feature type="compositionally biased region" description="Basic and acidic residues" evidence="1">
    <location>
        <begin position="754"/>
        <end position="767"/>
    </location>
</feature>
<feature type="compositionally biased region" description="Polar residues" evidence="1">
    <location>
        <begin position="144"/>
        <end position="164"/>
    </location>
</feature>
<dbReference type="EMBL" id="KI894031">
    <property type="protein sequence ID" value="OBR85201.1"/>
    <property type="molecule type" value="Genomic_DNA"/>
</dbReference>
<feature type="region of interest" description="Disordered" evidence="1">
    <location>
        <begin position="440"/>
        <end position="778"/>
    </location>
</feature>
<keyword evidence="4" id="KW-1185">Reference proteome</keyword>
<name>A0A1A6A581_9TREE</name>
<feature type="compositionally biased region" description="Polar residues" evidence="1">
    <location>
        <begin position="739"/>
        <end position="749"/>
    </location>
</feature>
<protein>
    <submittedName>
        <fullName evidence="2">Uncharacterized protein</fullName>
    </submittedName>
</protein>
<feature type="compositionally biased region" description="Basic residues" evidence="1">
    <location>
        <begin position="297"/>
        <end position="310"/>
    </location>
</feature>
<reference evidence="3" key="2">
    <citation type="submission" date="2013-07" db="EMBL/GenBank/DDBJ databases">
        <authorList>
            <consortium name="The Broad Institute Genome Sequencing Platform"/>
            <person name="Cuomo C."/>
            <person name="Litvintseva A."/>
            <person name="Chen Y."/>
            <person name="Heitman J."/>
            <person name="Sun S."/>
            <person name="Springer D."/>
            <person name="Dromer F."/>
            <person name="Young S.K."/>
            <person name="Zeng Q."/>
            <person name="Gargeya S."/>
            <person name="Fitzgerald M."/>
            <person name="Abouelleil A."/>
            <person name="Alvarado L."/>
            <person name="Berlin A.M."/>
            <person name="Chapman S.B."/>
            <person name="Dewar J."/>
            <person name="Goldberg J."/>
            <person name="Griggs A."/>
            <person name="Gujja S."/>
            <person name="Hansen M."/>
            <person name="Howarth C."/>
            <person name="Imamovic A."/>
            <person name="Larimer J."/>
            <person name="McCowan C."/>
            <person name="Murphy C."/>
            <person name="Pearson M."/>
            <person name="Priest M."/>
            <person name="Roberts A."/>
            <person name="Saif S."/>
            <person name="Shea T."/>
            <person name="Sykes S."/>
            <person name="Wortman J."/>
            <person name="Nusbaum C."/>
            <person name="Birren B."/>
        </authorList>
    </citation>
    <scope>NUCLEOTIDE SEQUENCE</scope>
    <source>
        <strain evidence="3">CBS 10117</strain>
    </source>
</reference>
<feature type="region of interest" description="Disordered" evidence="1">
    <location>
        <begin position="32"/>
        <end position="70"/>
    </location>
</feature>
<evidence type="ECO:0000313" key="4">
    <source>
        <dbReference type="Proteomes" id="UP000078595"/>
    </source>
</evidence>
<feature type="region of interest" description="Disordered" evidence="1">
    <location>
        <begin position="326"/>
        <end position="357"/>
    </location>
</feature>
<sequence>MTTLSRNPSTYTNSSFLNNVYLDPKCSIPESPTLSLDSSSPFNSDMTTSTSERTELSRIVSNDESGEYEDLEDSQVCLRRSQYAPLSAVGGGTKPLRVKKKKGVTAVKVGHSSKARKRRSTLSFPHSPSPRESYSPRTHHTGVLSANSGPKRNMSTTSNQSSISRTHANISRLFLSLPNISSPSPTGEHTSFASNETMRRERIFSDSSLHLGLGKFEAYDPMVKPGPSPPISPQPSPIKRSFVSPSTPERKMVVDEYRKKALPNPPSPLTPSRAPRKAAALLGAATINQKSTSHGGGKSKVHGLNTKHFRPLPNSTLTEIERFFGDLPKKASKTPPGLKQRSSPRTQADANAPSQVVTAERGVGDRNVGGGETVKHQAEDGSMWLDVEEEQEFAWLLSEIFALHPQPLPDLARIRSHGSTSEPEDRWEMETFTSILSLPKPKTTKTATPKSSNAKGVRNGKDNSFSDLETPRPLTLRGSPKHDFEASPWSIKRSGENAKPKHQRSVSNPISPTIDKISISPPMPTLIPPPRVSSKPNTHANANANVGLSSSVPSSTTKYIASASENESTSALESGFSSDSSCSENEKHPSPSGKNKKTKTRPPPLTLKRIKPSGKLPILTATSPQHGVSQSRSQPQSREGPSIARDPPRPIIAQSPQHHRSRSKATVHVSDKYDAPDTPFVKPRSAPRPNSKPTTVGRSIPPVPPLPKAIPICNPSSIPLPVSRERQREEPMSFFEPITPTQPVSQSRMGLSKKATEGVGREREKKSWLKRVVKSVKA</sequence>
<feature type="compositionally biased region" description="Pro residues" evidence="1">
    <location>
        <begin position="521"/>
        <end position="531"/>
    </location>
</feature>
<feature type="compositionally biased region" description="Polar residues" evidence="1">
    <location>
        <begin position="340"/>
        <end position="357"/>
    </location>
</feature>
<feature type="compositionally biased region" description="Polar residues" evidence="1">
    <location>
        <begin position="620"/>
        <end position="639"/>
    </location>
</feature>
<evidence type="ECO:0000256" key="1">
    <source>
        <dbReference type="SAM" id="MobiDB-lite"/>
    </source>
</evidence>
<feature type="region of interest" description="Disordered" evidence="1">
    <location>
        <begin position="287"/>
        <end position="312"/>
    </location>
</feature>
<feature type="region of interest" description="Disordered" evidence="1">
    <location>
        <begin position="225"/>
        <end position="249"/>
    </location>
</feature>
<dbReference type="RefSeq" id="XP_018263043.1">
    <property type="nucleotide sequence ID" value="XM_018407832.1"/>
</dbReference>
<dbReference type="OrthoDB" id="2575758at2759"/>
<proteinExistence type="predicted"/>
<dbReference type="AlphaFoldDB" id="A0A1A6A581"/>
<gene>
    <name evidence="2" type="ORF">I303_04533</name>
    <name evidence="3" type="ORF">I303_104489</name>
</gene>
<feature type="compositionally biased region" description="Pro residues" evidence="1">
    <location>
        <begin position="225"/>
        <end position="236"/>
    </location>
</feature>
<organism evidence="2">
    <name type="scientific">Kwoniella dejecticola CBS 10117</name>
    <dbReference type="NCBI Taxonomy" id="1296121"/>
    <lineage>
        <taxon>Eukaryota</taxon>
        <taxon>Fungi</taxon>
        <taxon>Dikarya</taxon>
        <taxon>Basidiomycota</taxon>
        <taxon>Agaricomycotina</taxon>
        <taxon>Tremellomycetes</taxon>
        <taxon>Tremellales</taxon>
        <taxon>Cryptococcaceae</taxon>
        <taxon>Kwoniella</taxon>
    </lineage>
</organism>
<feature type="compositionally biased region" description="Polar residues" evidence="1">
    <location>
        <begin position="32"/>
        <end position="46"/>
    </location>
</feature>
<dbReference type="KEGG" id="kdj:28968232"/>
<dbReference type="VEuPathDB" id="FungiDB:I303_04533"/>
<dbReference type="Proteomes" id="UP000078595">
    <property type="component" value="Chromosome 5"/>
</dbReference>
<feature type="compositionally biased region" description="Low complexity" evidence="1">
    <location>
        <begin position="440"/>
        <end position="450"/>
    </location>
</feature>
<feature type="compositionally biased region" description="Low complexity" evidence="1">
    <location>
        <begin position="574"/>
        <end position="583"/>
    </location>
</feature>
<accession>A0A1A6A581</accession>
<evidence type="ECO:0000313" key="2">
    <source>
        <dbReference type="EMBL" id="OBR85201.1"/>
    </source>
</evidence>
<feature type="compositionally biased region" description="Basic residues" evidence="1">
    <location>
        <begin position="768"/>
        <end position="778"/>
    </location>
</feature>
<feature type="compositionally biased region" description="Polar residues" evidence="1">
    <location>
        <begin position="121"/>
        <end position="136"/>
    </location>
</feature>
<evidence type="ECO:0000313" key="3">
    <source>
        <dbReference type="EMBL" id="WWC61903.1"/>
    </source>
</evidence>
<reference evidence="2" key="1">
    <citation type="submission" date="2013-07" db="EMBL/GenBank/DDBJ databases">
        <title>The Genome Sequence of Cryptococcus dejecticola CBS10117.</title>
        <authorList>
            <consortium name="The Broad Institute Genome Sequencing Platform"/>
            <person name="Cuomo C."/>
            <person name="Litvintseva A."/>
            <person name="Chen Y."/>
            <person name="Heitman J."/>
            <person name="Sun S."/>
            <person name="Springer D."/>
            <person name="Dromer F."/>
            <person name="Young S.K."/>
            <person name="Zeng Q."/>
            <person name="Gargeya S."/>
            <person name="Fitzgerald M."/>
            <person name="Abouelleil A."/>
            <person name="Alvarado L."/>
            <person name="Berlin A.M."/>
            <person name="Chapman S.B."/>
            <person name="Dewar J."/>
            <person name="Goldberg J."/>
            <person name="Griggs A."/>
            <person name="Gujja S."/>
            <person name="Hansen M."/>
            <person name="Howarth C."/>
            <person name="Imamovic A."/>
            <person name="Larimer J."/>
            <person name="McCowan C."/>
            <person name="Murphy C."/>
            <person name="Pearson M."/>
            <person name="Priest M."/>
            <person name="Roberts A."/>
            <person name="Saif S."/>
            <person name="Shea T."/>
            <person name="Sykes S."/>
            <person name="Wortman J."/>
            <person name="Nusbaum C."/>
            <person name="Birren B."/>
        </authorList>
    </citation>
    <scope>NUCLEOTIDE SEQUENCE [LARGE SCALE GENOMIC DNA]</scope>
    <source>
        <strain evidence="2">CBS 10117</strain>
    </source>
</reference>
<dbReference type="EMBL" id="CP144534">
    <property type="protein sequence ID" value="WWC61903.1"/>
    <property type="molecule type" value="Genomic_DNA"/>
</dbReference>
<dbReference type="GeneID" id="28968232"/>
<feature type="region of interest" description="Disordered" evidence="1">
    <location>
        <begin position="91"/>
        <end position="164"/>
    </location>
</feature>
<reference evidence="3" key="3">
    <citation type="submission" date="2024-02" db="EMBL/GenBank/DDBJ databases">
        <title>Comparative genomics of Cryptococcus and Kwoniella reveals pathogenesis evolution and contrasting modes of karyotype evolution via chromosome fusion or intercentromeric recombination.</title>
        <authorList>
            <person name="Coelho M.A."/>
            <person name="David-Palma M."/>
            <person name="Shea T."/>
            <person name="Bowers K."/>
            <person name="McGinley-Smith S."/>
            <person name="Mohammad A.W."/>
            <person name="Gnirke A."/>
            <person name="Yurkov A.M."/>
            <person name="Nowrousian M."/>
            <person name="Sun S."/>
            <person name="Cuomo C.A."/>
            <person name="Heitman J."/>
        </authorList>
    </citation>
    <scope>NUCLEOTIDE SEQUENCE</scope>
    <source>
        <strain evidence="3">CBS 10117</strain>
    </source>
</reference>
<feature type="compositionally biased region" description="Basic residues" evidence="1">
    <location>
        <begin position="111"/>
        <end position="120"/>
    </location>
</feature>